<evidence type="ECO:0000313" key="1">
    <source>
        <dbReference type="EMBL" id="KAI5674413.1"/>
    </source>
</evidence>
<dbReference type="Proteomes" id="UP001060085">
    <property type="component" value="Linkage Group LG03"/>
</dbReference>
<protein>
    <submittedName>
        <fullName evidence="1">Uncharacterized protein</fullName>
    </submittedName>
</protein>
<keyword evidence="2" id="KW-1185">Reference proteome</keyword>
<organism evidence="1 2">
    <name type="scientific">Catharanthus roseus</name>
    <name type="common">Madagascar periwinkle</name>
    <name type="synonym">Vinca rosea</name>
    <dbReference type="NCBI Taxonomy" id="4058"/>
    <lineage>
        <taxon>Eukaryota</taxon>
        <taxon>Viridiplantae</taxon>
        <taxon>Streptophyta</taxon>
        <taxon>Embryophyta</taxon>
        <taxon>Tracheophyta</taxon>
        <taxon>Spermatophyta</taxon>
        <taxon>Magnoliopsida</taxon>
        <taxon>eudicotyledons</taxon>
        <taxon>Gunneridae</taxon>
        <taxon>Pentapetalae</taxon>
        <taxon>asterids</taxon>
        <taxon>lamiids</taxon>
        <taxon>Gentianales</taxon>
        <taxon>Apocynaceae</taxon>
        <taxon>Rauvolfioideae</taxon>
        <taxon>Vinceae</taxon>
        <taxon>Catharanthinae</taxon>
        <taxon>Catharanthus</taxon>
    </lineage>
</organism>
<sequence>MPRPSVSIVFVLMILLNSWIELKYNMNKVEAFTTALRYKSSSDLPESLKDKSLQFVLSSTRKVSPAYHPSTESKSFVDRIILSQEKSIQELNQLVQDLRKKLELCKAKDRIGAQPELRAIMLYS</sequence>
<evidence type="ECO:0000313" key="2">
    <source>
        <dbReference type="Proteomes" id="UP001060085"/>
    </source>
</evidence>
<reference evidence="2" key="1">
    <citation type="journal article" date="2023" name="Nat. Plants">
        <title>Single-cell RNA sequencing provides a high-resolution roadmap for understanding the multicellular compartmentation of specialized metabolism.</title>
        <authorList>
            <person name="Sun S."/>
            <person name="Shen X."/>
            <person name="Li Y."/>
            <person name="Li Y."/>
            <person name="Wang S."/>
            <person name="Li R."/>
            <person name="Zhang H."/>
            <person name="Shen G."/>
            <person name="Guo B."/>
            <person name="Wei J."/>
            <person name="Xu J."/>
            <person name="St-Pierre B."/>
            <person name="Chen S."/>
            <person name="Sun C."/>
        </authorList>
    </citation>
    <scope>NUCLEOTIDE SEQUENCE [LARGE SCALE GENOMIC DNA]</scope>
</reference>
<name>A0ACC0BP99_CATRO</name>
<dbReference type="EMBL" id="CM044703">
    <property type="protein sequence ID" value="KAI5674413.1"/>
    <property type="molecule type" value="Genomic_DNA"/>
</dbReference>
<proteinExistence type="predicted"/>
<accession>A0ACC0BP99</accession>
<comment type="caution">
    <text evidence="1">The sequence shown here is derived from an EMBL/GenBank/DDBJ whole genome shotgun (WGS) entry which is preliminary data.</text>
</comment>
<gene>
    <name evidence="1" type="ORF">M9H77_14777</name>
</gene>